<evidence type="ECO:0000313" key="1">
    <source>
        <dbReference type="EMBL" id="TSE07894.1"/>
    </source>
</evidence>
<comment type="caution">
    <text evidence="1">The sequence shown here is derived from an EMBL/GenBank/DDBJ whole genome shotgun (WGS) entry which is preliminary data.</text>
</comment>
<dbReference type="RefSeq" id="WP_143916911.1">
    <property type="nucleotide sequence ID" value="NZ_CANMXV010000043.1"/>
</dbReference>
<gene>
    <name evidence="1" type="ORF">FOF46_14300</name>
</gene>
<reference evidence="1 2" key="1">
    <citation type="submission" date="2019-07" db="EMBL/GenBank/DDBJ databases">
        <title>The draft genome sequence of Aquimarina algiphila M91.</title>
        <authorList>
            <person name="Meng X."/>
        </authorList>
    </citation>
    <scope>NUCLEOTIDE SEQUENCE [LARGE SCALE GENOMIC DNA]</scope>
    <source>
        <strain evidence="1 2">M91</strain>
    </source>
</reference>
<organism evidence="1 2">
    <name type="scientific">Aquimarina algiphila</name>
    <dbReference type="NCBI Taxonomy" id="2047982"/>
    <lineage>
        <taxon>Bacteria</taxon>
        <taxon>Pseudomonadati</taxon>
        <taxon>Bacteroidota</taxon>
        <taxon>Flavobacteriia</taxon>
        <taxon>Flavobacteriales</taxon>
        <taxon>Flavobacteriaceae</taxon>
        <taxon>Aquimarina</taxon>
    </lineage>
</organism>
<dbReference type="EMBL" id="VLNR01000028">
    <property type="protein sequence ID" value="TSE07894.1"/>
    <property type="molecule type" value="Genomic_DNA"/>
</dbReference>
<sequence length="193" mass="22695">MSRKILLVIAIFCFTIFTQCNIKTKKPLFTIDFGANDIVRENSNCREIFEKVFWIDSLQLNKEPYVESVLNRFIGFNRYQSYERLFLIQMDMEGEVSNRSTFNIQIKNGGASIVKYAYTDGKFTPNTKKIESFNEKAFVDFLNENSLVERQRNYNIMTFDFENSSSCECRFLGHTDFDINDLDNLDLFDQFAN</sequence>
<proteinExistence type="predicted"/>
<protein>
    <submittedName>
        <fullName evidence="1">Uncharacterized protein</fullName>
    </submittedName>
</protein>
<evidence type="ECO:0000313" key="2">
    <source>
        <dbReference type="Proteomes" id="UP000318833"/>
    </source>
</evidence>
<dbReference type="AlphaFoldDB" id="A0A554VJ47"/>
<keyword evidence="2" id="KW-1185">Reference proteome</keyword>
<name>A0A554VJ47_9FLAO</name>
<accession>A0A554VJ47</accession>
<dbReference type="Proteomes" id="UP000318833">
    <property type="component" value="Unassembled WGS sequence"/>
</dbReference>
<dbReference type="OrthoDB" id="1167268at2"/>